<keyword evidence="3" id="KW-1185">Reference proteome</keyword>
<accession>A0A095SS43</accession>
<dbReference type="Proteomes" id="UP000029554">
    <property type="component" value="Unassembled WGS sequence"/>
</dbReference>
<name>A0A095SS43_9FLAO</name>
<dbReference type="eggNOG" id="ENOG5033623">
    <property type="taxonomic scope" value="Bacteria"/>
</dbReference>
<reference evidence="2 3" key="1">
    <citation type="submission" date="2014-09" db="EMBL/GenBank/DDBJ databases">
        <title>Whole Genome Shotgun of Flavobacterium aquatile LMG 4008.</title>
        <authorList>
            <person name="Gale A.N."/>
            <person name="Pipes S.E."/>
            <person name="Newman J.D."/>
        </authorList>
    </citation>
    <scope>NUCLEOTIDE SEQUENCE [LARGE SCALE GENOMIC DNA]</scope>
    <source>
        <strain evidence="2 3">LMG 4008</strain>
    </source>
</reference>
<keyword evidence="1" id="KW-1133">Transmembrane helix</keyword>
<dbReference type="RefSeq" id="WP_035128230.1">
    <property type="nucleotide sequence ID" value="NZ_JRHH01000005.1"/>
</dbReference>
<feature type="transmembrane region" description="Helical" evidence="1">
    <location>
        <begin position="45"/>
        <end position="67"/>
    </location>
</feature>
<gene>
    <name evidence="2" type="ORF">LG45_14535</name>
</gene>
<feature type="transmembrane region" description="Helical" evidence="1">
    <location>
        <begin position="73"/>
        <end position="94"/>
    </location>
</feature>
<keyword evidence="1" id="KW-0812">Transmembrane</keyword>
<evidence type="ECO:0000256" key="1">
    <source>
        <dbReference type="SAM" id="Phobius"/>
    </source>
</evidence>
<evidence type="ECO:0008006" key="4">
    <source>
        <dbReference type="Google" id="ProtNLM"/>
    </source>
</evidence>
<protein>
    <recommendedName>
        <fullName evidence="4">Competence protein</fullName>
    </recommendedName>
</protein>
<proteinExistence type="predicted"/>
<sequence>MKDKVILVEMLVEKLEQYGKTNFELYKLQAIDKSTDVFASITSRVVLFSLIALFFFLLTIGLSLYLGDILGKNYYGFFAVAGIYLVIILLYLLAKKSLEESFNNYLINQIFKEKKDASN</sequence>
<dbReference type="AlphaFoldDB" id="A0A095SS43"/>
<evidence type="ECO:0000313" key="3">
    <source>
        <dbReference type="Proteomes" id="UP000029554"/>
    </source>
</evidence>
<comment type="caution">
    <text evidence="2">The sequence shown here is derived from an EMBL/GenBank/DDBJ whole genome shotgun (WGS) entry which is preliminary data.</text>
</comment>
<dbReference type="STRING" id="1453498.LG45_14535"/>
<dbReference type="OrthoDB" id="678770at2"/>
<organism evidence="2 3">
    <name type="scientific">Flavobacterium aquatile LMG 4008 = ATCC 11947</name>
    <dbReference type="NCBI Taxonomy" id="1453498"/>
    <lineage>
        <taxon>Bacteria</taxon>
        <taxon>Pseudomonadati</taxon>
        <taxon>Bacteroidota</taxon>
        <taxon>Flavobacteriia</taxon>
        <taxon>Flavobacteriales</taxon>
        <taxon>Flavobacteriaceae</taxon>
        <taxon>Flavobacterium</taxon>
    </lineage>
</organism>
<evidence type="ECO:0000313" key="2">
    <source>
        <dbReference type="EMBL" id="KGD67422.1"/>
    </source>
</evidence>
<dbReference type="EMBL" id="JRHH01000005">
    <property type="protein sequence ID" value="KGD67422.1"/>
    <property type="molecule type" value="Genomic_DNA"/>
</dbReference>
<keyword evidence="1" id="KW-0472">Membrane</keyword>